<evidence type="ECO:0000313" key="3">
    <source>
        <dbReference type="EMBL" id="GFF99274.1"/>
    </source>
</evidence>
<accession>A0ABQ1BDJ8</accession>
<feature type="compositionally biased region" description="Polar residues" evidence="1">
    <location>
        <begin position="228"/>
        <end position="241"/>
    </location>
</feature>
<feature type="chain" id="PRO_5046811597" evidence="2">
    <location>
        <begin position="24"/>
        <end position="241"/>
    </location>
</feature>
<comment type="caution">
    <text evidence="3">The sequence shown here is derived from an EMBL/GenBank/DDBJ whole genome shotgun (WGS) entry which is preliminary data.</text>
</comment>
<keyword evidence="4" id="KW-1185">Reference proteome</keyword>
<organism evidence="3 4">
    <name type="scientific">Aspergillus udagawae</name>
    <dbReference type="NCBI Taxonomy" id="91492"/>
    <lineage>
        <taxon>Eukaryota</taxon>
        <taxon>Fungi</taxon>
        <taxon>Dikarya</taxon>
        <taxon>Ascomycota</taxon>
        <taxon>Pezizomycotina</taxon>
        <taxon>Eurotiomycetes</taxon>
        <taxon>Eurotiomycetidae</taxon>
        <taxon>Eurotiales</taxon>
        <taxon>Aspergillaceae</taxon>
        <taxon>Aspergillus</taxon>
        <taxon>Aspergillus subgen. Fumigati</taxon>
    </lineage>
</organism>
<feature type="signal peptide" evidence="2">
    <location>
        <begin position="1"/>
        <end position="23"/>
    </location>
</feature>
<dbReference type="Proteomes" id="UP000465266">
    <property type="component" value="Unassembled WGS sequence"/>
</dbReference>
<protein>
    <submittedName>
        <fullName evidence="3">Uncharacterized protein</fullName>
    </submittedName>
</protein>
<evidence type="ECO:0000313" key="4">
    <source>
        <dbReference type="Proteomes" id="UP000465266"/>
    </source>
</evidence>
<evidence type="ECO:0000256" key="1">
    <source>
        <dbReference type="SAM" id="MobiDB-lite"/>
    </source>
</evidence>
<feature type="region of interest" description="Disordered" evidence="1">
    <location>
        <begin position="140"/>
        <end position="241"/>
    </location>
</feature>
<evidence type="ECO:0000256" key="2">
    <source>
        <dbReference type="SAM" id="SignalP"/>
    </source>
</evidence>
<name>A0ABQ1BDJ8_9EURO</name>
<gene>
    <name evidence="3" type="ORF">IFM53868_10205</name>
</gene>
<feature type="compositionally biased region" description="Polar residues" evidence="1">
    <location>
        <begin position="140"/>
        <end position="157"/>
    </location>
</feature>
<sequence length="241" mass="24495">MAFLVSLFFLFICSTIGPSSVSGTPQYLVDVSYKADGQLEFTPNILQGVSGGAIVVFTAPTNVPFTLYETPYDPPQSLCTSYKKSQGFSTNAGTTQIFPVTSGKDAMAYFACPVVTSSCVCDGNSLFFFNPKSSISRANVPSVTISDRSSSSATESYGTAKPDTSGASASTFATSGARSSTTGASASETTPASESSLASKSTAGARSSTTGASTSETTPASESSLASKSTPAATQPSDVCS</sequence>
<dbReference type="EMBL" id="BLKG01000212">
    <property type="protein sequence ID" value="GFF99274.1"/>
    <property type="molecule type" value="Genomic_DNA"/>
</dbReference>
<keyword evidence="2" id="KW-0732">Signal</keyword>
<reference evidence="3 4" key="1">
    <citation type="submission" date="2020-01" db="EMBL/GenBank/DDBJ databases">
        <title>Draft genome sequence of Aspergillus udagawae IFM 53868.</title>
        <authorList>
            <person name="Takahashi H."/>
            <person name="Yaguchi T."/>
        </authorList>
    </citation>
    <scope>NUCLEOTIDE SEQUENCE [LARGE SCALE GENOMIC DNA]</scope>
    <source>
        <strain evidence="3 4">IFM 53868</strain>
    </source>
</reference>
<proteinExistence type="predicted"/>
<feature type="compositionally biased region" description="Low complexity" evidence="1">
    <location>
        <begin position="164"/>
        <end position="227"/>
    </location>
</feature>